<dbReference type="Pfam" id="PF02810">
    <property type="entry name" value="SEC-C"/>
    <property type="match status" value="1"/>
</dbReference>
<evidence type="ECO:0000259" key="2">
    <source>
        <dbReference type="Pfam" id="PF19348"/>
    </source>
</evidence>
<gene>
    <name evidence="3" type="ORF">DPM12_04380</name>
</gene>
<dbReference type="InterPro" id="IPR004027">
    <property type="entry name" value="SEC_C_motif"/>
</dbReference>
<evidence type="ECO:0000256" key="1">
    <source>
        <dbReference type="SAM" id="MobiDB-lite"/>
    </source>
</evidence>
<dbReference type="InterPro" id="IPR045970">
    <property type="entry name" value="DUF5926"/>
</dbReference>
<keyword evidence="3" id="KW-0413">Isomerase</keyword>
<evidence type="ECO:0000313" key="3">
    <source>
        <dbReference type="EMBL" id="RAW18072.1"/>
    </source>
</evidence>
<dbReference type="Pfam" id="PF19348">
    <property type="entry name" value="DUF5926"/>
    <property type="match status" value="1"/>
</dbReference>
<protein>
    <submittedName>
        <fullName evidence="3">Topoisomerase II</fullName>
    </submittedName>
</protein>
<dbReference type="SUPFAM" id="SSF103642">
    <property type="entry name" value="Sec-C motif"/>
    <property type="match status" value="1"/>
</dbReference>
<dbReference type="Proteomes" id="UP000250462">
    <property type="component" value="Unassembled WGS sequence"/>
</dbReference>
<feature type="region of interest" description="Disordered" evidence="1">
    <location>
        <begin position="1"/>
        <end position="46"/>
    </location>
</feature>
<accession>A0A329R3K2</accession>
<sequence>MPLHGTGRYAPKTIRSPFRQSSDRGSHEASEDGRYARSVSTSTEIPVVGPRQPCPCGSGKRYKICHGKKTRAADREYVARPFQGLPGECDWVALREIVSTATAPVTLAGEHAGRDVLAVTLLPSAHPAMVRENGQVLLGLQTVTSTGDPSADLAHTLQEALRSEPGTAVSPGPRPSGGPRLQDLLSTDATFDVTVHDGFDFWLDPDSEPSAEERTLLDNANEAVVPTARLESAEAAYWCHLGDRDQVRWVLPYDEEPLLDGLARLHAKEADSLGPGTRLLGTFRAHGLLVPVWDLVDGTRAEEVEEPVATLRDRLAEAVADSKPLDAEQRRARAGLANRQVTIR</sequence>
<keyword evidence="4" id="KW-1185">Reference proteome</keyword>
<dbReference type="GO" id="GO:0016853">
    <property type="term" value="F:isomerase activity"/>
    <property type="evidence" value="ECO:0007669"/>
    <property type="project" value="UniProtKB-KW"/>
</dbReference>
<feature type="domain" description="DUF5926" evidence="2">
    <location>
        <begin position="81"/>
        <end position="344"/>
    </location>
</feature>
<dbReference type="EMBL" id="QMIG01000002">
    <property type="protein sequence ID" value="RAW18072.1"/>
    <property type="molecule type" value="Genomic_DNA"/>
</dbReference>
<dbReference type="AlphaFoldDB" id="A0A329R3K2"/>
<dbReference type="Gene3D" id="3.10.450.50">
    <property type="match status" value="1"/>
</dbReference>
<feature type="compositionally biased region" description="Basic and acidic residues" evidence="1">
    <location>
        <begin position="21"/>
        <end position="35"/>
    </location>
</feature>
<comment type="caution">
    <text evidence="3">The sequence shown here is derived from an EMBL/GenBank/DDBJ whole genome shotgun (WGS) entry which is preliminary data.</text>
</comment>
<dbReference type="OrthoDB" id="5512013at2"/>
<proteinExistence type="predicted"/>
<organism evidence="3 4">
    <name type="scientific">Phytoactinopolyspora halophila</name>
    <dbReference type="NCBI Taxonomy" id="1981511"/>
    <lineage>
        <taxon>Bacteria</taxon>
        <taxon>Bacillati</taxon>
        <taxon>Actinomycetota</taxon>
        <taxon>Actinomycetes</taxon>
        <taxon>Jiangellales</taxon>
        <taxon>Jiangellaceae</taxon>
        <taxon>Phytoactinopolyspora</taxon>
    </lineage>
</organism>
<reference evidence="3 4" key="1">
    <citation type="submission" date="2018-06" db="EMBL/GenBank/DDBJ databases">
        <title>Phytoactinopolyspora halophila sp. nov., a novel halophilic actinomycete isolated from a saline soil in China.</title>
        <authorList>
            <person name="Tang S.-K."/>
        </authorList>
    </citation>
    <scope>NUCLEOTIDE SEQUENCE [LARGE SCALE GENOMIC DNA]</scope>
    <source>
        <strain evidence="3 4">YIM 96934</strain>
    </source>
</reference>
<evidence type="ECO:0000313" key="4">
    <source>
        <dbReference type="Proteomes" id="UP000250462"/>
    </source>
</evidence>
<name>A0A329R3K2_9ACTN</name>